<protein>
    <submittedName>
        <fullName evidence="2">Kinase</fullName>
    </submittedName>
</protein>
<dbReference type="InterPro" id="IPR027417">
    <property type="entry name" value="P-loop_NTPase"/>
</dbReference>
<dbReference type="Pfam" id="PF00485">
    <property type="entry name" value="PRK"/>
    <property type="match status" value="1"/>
</dbReference>
<gene>
    <name evidence="2" type="ORF">COO09_06660</name>
</gene>
<evidence type="ECO:0000313" key="2">
    <source>
        <dbReference type="EMBL" id="PCE43159.1"/>
    </source>
</evidence>
<dbReference type="OrthoDB" id="455474at2"/>
<name>A0A2A4FXI7_9SPHN</name>
<keyword evidence="2" id="KW-0808">Transferase</keyword>
<sequence length="258" mass="27986">MNRNPVRPFVLGICGAQGSGKSTLSEALAQRMRAAGVNTAVLSIDDLYKTRAARAALAQDVHPLFAIRGVPGTHDVGIGLDIVAALEEGRVAKLPRFDKAQDDRAPEATWIEAPGDTALLILEGWCVGALPETDVALAEPVNHLEREEDGEGRWRRAANAALAGDYQALFGRIDLLVLLAAPGFEAVRDWRVEQEHGLARTAAVGAKGVMSDAEVERFIRFYERLTRHILTEMPRRADLVIRLGKDRTPLEIATGGGR</sequence>
<dbReference type="InterPro" id="IPR006083">
    <property type="entry name" value="PRK/URK"/>
</dbReference>
<reference evidence="2 3" key="1">
    <citation type="submission" date="2017-09" db="EMBL/GenBank/DDBJ databases">
        <title>The Catabolism of 3,6-Dichlorosalicylic acid is Initiated by the Cytochrome P450 Monooxygenase DsmABC in Rhizorhabdus dicambivorans Ndbn-20.</title>
        <authorList>
            <person name="Na L."/>
        </authorList>
    </citation>
    <scope>NUCLEOTIDE SEQUENCE [LARGE SCALE GENOMIC DNA]</scope>
    <source>
        <strain evidence="2 3">Ndbn-20m</strain>
    </source>
</reference>
<dbReference type="Gene3D" id="3.40.50.300">
    <property type="entry name" value="P-loop containing nucleotide triphosphate hydrolases"/>
    <property type="match status" value="1"/>
</dbReference>
<dbReference type="SUPFAM" id="SSF52540">
    <property type="entry name" value="P-loop containing nucleoside triphosphate hydrolases"/>
    <property type="match status" value="1"/>
</dbReference>
<feature type="domain" description="Phosphoribulokinase/uridine kinase" evidence="1">
    <location>
        <begin position="10"/>
        <end position="124"/>
    </location>
</feature>
<keyword evidence="3" id="KW-1185">Reference proteome</keyword>
<evidence type="ECO:0000313" key="3">
    <source>
        <dbReference type="Proteomes" id="UP000218934"/>
    </source>
</evidence>
<comment type="caution">
    <text evidence="2">The sequence shown here is derived from an EMBL/GenBank/DDBJ whole genome shotgun (WGS) entry which is preliminary data.</text>
</comment>
<dbReference type="EMBL" id="NWUF01000005">
    <property type="protein sequence ID" value="PCE43159.1"/>
    <property type="molecule type" value="Genomic_DNA"/>
</dbReference>
<keyword evidence="2" id="KW-0418">Kinase</keyword>
<proteinExistence type="predicted"/>
<dbReference type="GO" id="GO:0016301">
    <property type="term" value="F:kinase activity"/>
    <property type="evidence" value="ECO:0007669"/>
    <property type="project" value="UniProtKB-KW"/>
</dbReference>
<dbReference type="Proteomes" id="UP000218934">
    <property type="component" value="Unassembled WGS sequence"/>
</dbReference>
<dbReference type="PRINTS" id="PR00988">
    <property type="entry name" value="URIDINKINASE"/>
</dbReference>
<evidence type="ECO:0000259" key="1">
    <source>
        <dbReference type="Pfam" id="PF00485"/>
    </source>
</evidence>
<dbReference type="GO" id="GO:0005524">
    <property type="term" value="F:ATP binding"/>
    <property type="evidence" value="ECO:0007669"/>
    <property type="project" value="InterPro"/>
</dbReference>
<dbReference type="AlphaFoldDB" id="A0A2A4FXI7"/>
<dbReference type="KEGG" id="rdi:CMV14_16875"/>
<organism evidence="2 3">
    <name type="scientific">Rhizorhabdus dicambivorans</name>
    <dbReference type="NCBI Taxonomy" id="1850238"/>
    <lineage>
        <taxon>Bacteria</taxon>
        <taxon>Pseudomonadati</taxon>
        <taxon>Pseudomonadota</taxon>
        <taxon>Alphaproteobacteria</taxon>
        <taxon>Sphingomonadales</taxon>
        <taxon>Sphingomonadaceae</taxon>
        <taxon>Rhizorhabdus</taxon>
    </lineage>
</organism>
<accession>A0A2A4FXI7</accession>